<protein>
    <submittedName>
        <fullName evidence="1">Uncharacterized protein</fullName>
    </submittedName>
</protein>
<comment type="caution">
    <text evidence="1">The sequence shown here is derived from an EMBL/GenBank/DDBJ whole genome shotgun (WGS) entry which is preliminary data.</text>
</comment>
<sequence>VIRNIRGKAEKVFLYIRVGDIHEITWR</sequence>
<gene>
    <name evidence="1" type="ORF">LCGC14_1314210</name>
</gene>
<evidence type="ECO:0000313" key="1">
    <source>
        <dbReference type="EMBL" id="KKM82966.1"/>
    </source>
</evidence>
<organism evidence="1">
    <name type="scientific">marine sediment metagenome</name>
    <dbReference type="NCBI Taxonomy" id="412755"/>
    <lineage>
        <taxon>unclassified sequences</taxon>
        <taxon>metagenomes</taxon>
        <taxon>ecological metagenomes</taxon>
    </lineage>
</organism>
<dbReference type="EMBL" id="LAZR01007785">
    <property type="protein sequence ID" value="KKM82966.1"/>
    <property type="molecule type" value="Genomic_DNA"/>
</dbReference>
<reference evidence="1" key="1">
    <citation type="journal article" date="2015" name="Nature">
        <title>Complex archaea that bridge the gap between prokaryotes and eukaryotes.</title>
        <authorList>
            <person name="Spang A."/>
            <person name="Saw J.H."/>
            <person name="Jorgensen S.L."/>
            <person name="Zaremba-Niedzwiedzka K."/>
            <person name="Martijn J."/>
            <person name="Lind A.E."/>
            <person name="van Eijk R."/>
            <person name="Schleper C."/>
            <person name="Guy L."/>
            <person name="Ettema T.J."/>
        </authorList>
    </citation>
    <scope>NUCLEOTIDE SEQUENCE</scope>
</reference>
<dbReference type="AlphaFoldDB" id="A0A0F9L6L1"/>
<accession>A0A0F9L6L1</accession>
<proteinExistence type="predicted"/>
<feature type="non-terminal residue" evidence="1">
    <location>
        <position position="1"/>
    </location>
</feature>
<name>A0A0F9L6L1_9ZZZZ</name>